<protein>
    <submittedName>
        <fullName evidence="4">Phospholipase/Carboxylesterase</fullName>
    </submittedName>
</protein>
<dbReference type="SUPFAM" id="SSF53474">
    <property type="entry name" value="alpha/beta-Hydrolases"/>
    <property type="match status" value="1"/>
</dbReference>
<keyword evidence="2" id="KW-0378">Hydrolase</keyword>
<comment type="similarity">
    <text evidence="1">Belongs to the AB hydrolase superfamily. AB hydrolase 2 family.</text>
</comment>
<feature type="domain" description="Phospholipase/carboxylesterase/thioesterase" evidence="3">
    <location>
        <begin position="11"/>
        <end position="215"/>
    </location>
</feature>
<organism evidence="4 5">
    <name type="scientific">Crateriforma conspicua</name>
    <dbReference type="NCBI Taxonomy" id="2527996"/>
    <lineage>
        <taxon>Bacteria</taxon>
        <taxon>Pseudomonadati</taxon>
        <taxon>Planctomycetota</taxon>
        <taxon>Planctomycetia</taxon>
        <taxon>Planctomycetales</taxon>
        <taxon>Planctomycetaceae</taxon>
        <taxon>Crateriforma</taxon>
    </lineage>
</organism>
<evidence type="ECO:0000256" key="2">
    <source>
        <dbReference type="ARBA" id="ARBA00022801"/>
    </source>
</evidence>
<sequence>MVDGGPKPSIPVVLCHGYGAPGHDLASLSVEWLNLLGDRGGHFRFVFPAAPLTLAEMGMPDGRAWWPLNMARLQQLAGATSLDGLYDEIPPGIDQARDALAQTLAEVFESIQSDAGRPWALGGFSQGAMLTMDTALRSDVGPPPLLLQFSGALICRPQWTQHLDRLNASRVLQSHGRMDPILPFQGAKALHEMLAGADVTATLHSFDGPHTIDIDAVAQSAVALADLVGR</sequence>
<dbReference type="InterPro" id="IPR029058">
    <property type="entry name" value="AB_hydrolase_fold"/>
</dbReference>
<comment type="caution">
    <text evidence="4">The sequence shown here is derived from an EMBL/GenBank/DDBJ whole genome shotgun (WGS) entry which is preliminary data.</text>
</comment>
<evidence type="ECO:0000256" key="1">
    <source>
        <dbReference type="ARBA" id="ARBA00006499"/>
    </source>
</evidence>
<keyword evidence="5" id="KW-1185">Reference proteome</keyword>
<dbReference type="InterPro" id="IPR003140">
    <property type="entry name" value="PLipase/COase/thioEstase"/>
</dbReference>
<dbReference type="PANTHER" id="PTHR10655:SF17">
    <property type="entry name" value="LYSOPHOSPHOLIPASE-LIKE PROTEIN 1"/>
    <property type="match status" value="1"/>
</dbReference>
<dbReference type="PANTHER" id="PTHR10655">
    <property type="entry name" value="LYSOPHOSPHOLIPASE-RELATED"/>
    <property type="match status" value="1"/>
</dbReference>
<dbReference type="Proteomes" id="UP000317238">
    <property type="component" value="Unassembled WGS sequence"/>
</dbReference>
<dbReference type="Gene3D" id="3.40.50.1820">
    <property type="entry name" value="alpha/beta hydrolase"/>
    <property type="match status" value="1"/>
</dbReference>
<dbReference type="InterPro" id="IPR050565">
    <property type="entry name" value="LYPA1-2/EST-like"/>
</dbReference>
<accession>A0A5C5Y8B8</accession>
<dbReference type="Pfam" id="PF02230">
    <property type="entry name" value="Abhydrolase_2"/>
    <property type="match status" value="1"/>
</dbReference>
<gene>
    <name evidence="4" type="ORF">Pan14r_42330</name>
</gene>
<name>A0A5C5Y8B8_9PLAN</name>
<dbReference type="AlphaFoldDB" id="A0A5C5Y8B8"/>
<evidence type="ECO:0000259" key="3">
    <source>
        <dbReference type="Pfam" id="PF02230"/>
    </source>
</evidence>
<proteinExistence type="inferred from homology"/>
<reference evidence="4 5" key="1">
    <citation type="submission" date="2019-02" db="EMBL/GenBank/DDBJ databases">
        <title>Deep-cultivation of Planctomycetes and their phenomic and genomic characterization uncovers novel biology.</title>
        <authorList>
            <person name="Wiegand S."/>
            <person name="Jogler M."/>
            <person name="Boedeker C."/>
            <person name="Pinto D."/>
            <person name="Vollmers J."/>
            <person name="Rivas-Marin E."/>
            <person name="Kohn T."/>
            <person name="Peeters S.H."/>
            <person name="Heuer A."/>
            <person name="Rast P."/>
            <person name="Oberbeckmann S."/>
            <person name="Bunk B."/>
            <person name="Jeske O."/>
            <person name="Meyerdierks A."/>
            <person name="Storesund J.E."/>
            <person name="Kallscheuer N."/>
            <person name="Luecker S."/>
            <person name="Lage O.M."/>
            <person name="Pohl T."/>
            <person name="Merkel B.J."/>
            <person name="Hornburger P."/>
            <person name="Mueller R.-W."/>
            <person name="Bruemmer F."/>
            <person name="Labrenz M."/>
            <person name="Spormann A.M."/>
            <person name="Op Den Camp H."/>
            <person name="Overmann J."/>
            <person name="Amann R."/>
            <person name="Jetten M.S.M."/>
            <person name="Mascher T."/>
            <person name="Medema M.H."/>
            <person name="Devos D.P."/>
            <person name="Kaster A.-K."/>
            <person name="Ovreas L."/>
            <person name="Rohde M."/>
            <person name="Galperin M.Y."/>
            <person name="Jogler C."/>
        </authorList>
    </citation>
    <scope>NUCLEOTIDE SEQUENCE [LARGE SCALE GENOMIC DNA]</scope>
    <source>
        <strain evidence="4 5">Pan14r</strain>
    </source>
</reference>
<evidence type="ECO:0000313" key="4">
    <source>
        <dbReference type="EMBL" id="TWT71916.1"/>
    </source>
</evidence>
<dbReference type="EMBL" id="SJPL01000001">
    <property type="protein sequence ID" value="TWT71916.1"/>
    <property type="molecule type" value="Genomic_DNA"/>
</dbReference>
<evidence type="ECO:0000313" key="5">
    <source>
        <dbReference type="Proteomes" id="UP000317238"/>
    </source>
</evidence>
<dbReference type="GO" id="GO:0016787">
    <property type="term" value="F:hydrolase activity"/>
    <property type="evidence" value="ECO:0007669"/>
    <property type="project" value="UniProtKB-KW"/>
</dbReference>